<dbReference type="Proteomes" id="UP001249959">
    <property type="component" value="Unassembled WGS sequence"/>
</dbReference>
<evidence type="ECO:0008006" key="3">
    <source>
        <dbReference type="Google" id="ProtNLM"/>
    </source>
</evidence>
<dbReference type="EMBL" id="JAVNWW010000001">
    <property type="protein sequence ID" value="MDU0808505.1"/>
    <property type="molecule type" value="Genomic_DNA"/>
</dbReference>
<dbReference type="Gene3D" id="2.40.160.10">
    <property type="entry name" value="Porin"/>
    <property type="match status" value="1"/>
</dbReference>
<dbReference type="InterPro" id="IPR023614">
    <property type="entry name" value="Porin_dom_sf"/>
</dbReference>
<organism evidence="1 2">
    <name type="scientific">Aquirufa regiilacus</name>
    <dbReference type="NCBI Taxonomy" id="3024868"/>
    <lineage>
        <taxon>Bacteria</taxon>
        <taxon>Pseudomonadati</taxon>
        <taxon>Bacteroidota</taxon>
        <taxon>Cytophagia</taxon>
        <taxon>Cytophagales</taxon>
        <taxon>Flectobacillaceae</taxon>
        <taxon>Aquirufa</taxon>
    </lineage>
</organism>
<gene>
    <name evidence="1" type="ORF">PQG45_05585</name>
</gene>
<sequence>MQIKHLLLMIISLGTSLSLRGQHQEIHSAPHLWKGKKSVAEDSTSLLFAFKHGKVHGNLRYFFMATENQDHLTDAHANAMGGGLFYETAAFKGFQMGVGGYFIYNMGSSDMTHVDKYTQTVSRYETSLFDLADLANKHDLDRLEELYLKYNFTKSSHVSVGKQLINTPFINLQDGRMRPTEVGGIYGELFPGKKNKLEGGYLYEISPRGTVDWYGIGESIGIYPNGTNVNGTKGNYKGNIESKGVYLMGYTHQLPRGNSLKLWNVFVENVFNTSMVQWDIKQQHWVAGIQYTQQQAVNEGGNEDPTKTYFAPSQKSRVISAKIGYENTQWKTSFNYTRITAEGRYLMPREWGRDPFYTFMPRERNEGFGDVNAYVGKVNYSFSEVPLKASLSYGYFQLPDVKNYALNKYGLPSYTQLNIDLSYEFVDFLEGLELQALYVHKANQGETYQNEKYIINKVNMSNYNLILNFHF</sequence>
<protein>
    <recommendedName>
        <fullName evidence="3">Outer membrane porin, OprD family</fullName>
    </recommendedName>
</protein>
<dbReference type="RefSeq" id="WP_316070433.1">
    <property type="nucleotide sequence ID" value="NZ_JAVNWW010000001.1"/>
</dbReference>
<comment type="caution">
    <text evidence="1">The sequence shown here is derived from an EMBL/GenBank/DDBJ whole genome shotgun (WGS) entry which is preliminary data.</text>
</comment>
<proteinExistence type="predicted"/>
<keyword evidence="2" id="KW-1185">Reference proteome</keyword>
<name>A0ABU3TRL1_9BACT</name>
<evidence type="ECO:0000313" key="1">
    <source>
        <dbReference type="EMBL" id="MDU0808505.1"/>
    </source>
</evidence>
<evidence type="ECO:0000313" key="2">
    <source>
        <dbReference type="Proteomes" id="UP001249959"/>
    </source>
</evidence>
<reference evidence="1 2" key="1">
    <citation type="submission" date="2023-09" db="EMBL/GenBank/DDBJ databases">
        <title>Aquirufa genomes.</title>
        <authorList>
            <person name="Pitt A."/>
        </authorList>
    </citation>
    <scope>NUCLEOTIDE SEQUENCE [LARGE SCALE GENOMIC DNA]</scope>
    <source>
        <strain evidence="1 2">LEOWEIH-7C</strain>
    </source>
</reference>
<accession>A0ABU3TRL1</accession>